<sequence>MTKPKVYVTRPVPSEALNLLKERCDVEMNSETRNLEKEELLEKVKGYDALLVTGTRIDEEICEGIKSHCKILANYGVGYDNINVEAATKHGIYVTNTPGIVTDATADLAWTLLLATARRIVECDRYVRSGGKDWGPTKLMGTQVSGKTIGIIGAGRIGTAMGQRAKGFNMKILYTGNSVKPDFEKTTGGQYVDRETLLRESDFISIHVPSMPSTRHLISTNELKQMKNSAILVNTSRGALIDEKALVLALRDKEIAGAGLDVFEREPLLEPGLTDFENVVLTPHIGTSTLDVRIMMGEGCAQNIFAALEGKLPPNCVNPEVSARLMKD</sequence>
<evidence type="ECO:0000256" key="3">
    <source>
        <dbReference type="ARBA" id="ARBA00023027"/>
    </source>
</evidence>
<dbReference type="GO" id="GO:0047964">
    <property type="term" value="F:glyoxylate reductase (NADH) activity"/>
    <property type="evidence" value="ECO:0007669"/>
    <property type="project" value="UniProtKB-EC"/>
</dbReference>
<name>A0A0D8IAD4_9CLOT</name>
<evidence type="ECO:0000313" key="6">
    <source>
        <dbReference type="Proteomes" id="UP000035704"/>
    </source>
</evidence>
<keyword evidence="6" id="KW-1185">Reference proteome</keyword>
<dbReference type="InterPro" id="IPR050857">
    <property type="entry name" value="D-2-hydroxyacid_DH"/>
</dbReference>
<dbReference type="STRING" id="84022.CACET_c29660"/>
<dbReference type="InterPro" id="IPR036291">
    <property type="entry name" value="NAD(P)-bd_dom_sf"/>
</dbReference>
<evidence type="ECO:0000313" key="5">
    <source>
        <dbReference type="EMBL" id="AKL96410.1"/>
    </source>
</evidence>
<dbReference type="GO" id="GO:0051287">
    <property type="term" value="F:NAD binding"/>
    <property type="evidence" value="ECO:0007669"/>
    <property type="project" value="InterPro"/>
</dbReference>
<keyword evidence="2 4" id="KW-0560">Oxidoreductase</keyword>
<dbReference type="PANTHER" id="PTHR42789:SF1">
    <property type="entry name" value="D-ISOMER SPECIFIC 2-HYDROXYACID DEHYDROGENASE FAMILY PROTEIN (AFU_ORTHOLOGUE AFUA_6G10090)"/>
    <property type="match status" value="1"/>
</dbReference>
<dbReference type="Pfam" id="PF00389">
    <property type="entry name" value="2-Hacid_dh"/>
    <property type="match status" value="1"/>
</dbReference>
<dbReference type="EC" id="1.1.1.26" evidence="5"/>
<dbReference type="SUPFAM" id="SSF52283">
    <property type="entry name" value="Formate/glycerate dehydrogenase catalytic domain-like"/>
    <property type="match status" value="1"/>
</dbReference>
<dbReference type="Pfam" id="PF02826">
    <property type="entry name" value="2-Hacid_dh_C"/>
    <property type="match status" value="1"/>
</dbReference>
<dbReference type="PROSITE" id="PS00671">
    <property type="entry name" value="D_2_HYDROXYACID_DH_3"/>
    <property type="match status" value="1"/>
</dbReference>
<dbReference type="InterPro" id="IPR006139">
    <property type="entry name" value="D-isomer_2_OHA_DH_cat_dom"/>
</dbReference>
<dbReference type="Gene3D" id="3.40.50.720">
    <property type="entry name" value="NAD(P)-binding Rossmann-like Domain"/>
    <property type="match status" value="2"/>
</dbReference>
<dbReference type="InterPro" id="IPR006140">
    <property type="entry name" value="D-isomer_DH_NAD-bd"/>
</dbReference>
<evidence type="ECO:0000256" key="2">
    <source>
        <dbReference type="ARBA" id="ARBA00023002"/>
    </source>
</evidence>
<dbReference type="InterPro" id="IPR029753">
    <property type="entry name" value="D-isomer_DH_CS"/>
</dbReference>
<evidence type="ECO:0000256" key="1">
    <source>
        <dbReference type="ARBA" id="ARBA00005854"/>
    </source>
</evidence>
<reference evidence="5 6" key="1">
    <citation type="submission" date="2014-10" db="EMBL/GenBank/DDBJ databases">
        <title>Genome sequence of Clostridium aceticum DSM 1496.</title>
        <authorList>
            <person name="Poehlein A."/>
            <person name="Schiel-Bengelsdorf B."/>
            <person name="Gottschalk G."/>
            <person name="Duerre P."/>
            <person name="Daniel R."/>
        </authorList>
    </citation>
    <scope>NUCLEOTIDE SEQUENCE [LARGE SCALE GENOMIC DNA]</scope>
    <source>
        <strain evidence="5 6">DSM 1496</strain>
    </source>
</reference>
<dbReference type="SUPFAM" id="SSF51735">
    <property type="entry name" value="NAD(P)-binding Rossmann-fold domains"/>
    <property type="match status" value="1"/>
</dbReference>
<keyword evidence="3" id="KW-0520">NAD</keyword>
<dbReference type="OrthoDB" id="9805416at2"/>
<dbReference type="FunFam" id="3.40.50.720:FF:000462">
    <property type="entry name" value="Glyoxylate reductase (NADP+)"/>
    <property type="match status" value="1"/>
</dbReference>
<dbReference type="CDD" id="cd05301">
    <property type="entry name" value="GDH"/>
    <property type="match status" value="1"/>
</dbReference>
<comment type="similarity">
    <text evidence="1 4">Belongs to the D-isomer specific 2-hydroxyacid dehydrogenase family.</text>
</comment>
<dbReference type="PATRIC" id="fig|84022.5.peg.386"/>
<dbReference type="KEGG" id="cace:CACET_c29660"/>
<dbReference type="PROSITE" id="PS00670">
    <property type="entry name" value="D_2_HYDROXYACID_DH_2"/>
    <property type="match status" value="1"/>
</dbReference>
<dbReference type="EMBL" id="CP009687">
    <property type="protein sequence ID" value="AKL96410.1"/>
    <property type="molecule type" value="Genomic_DNA"/>
</dbReference>
<protein>
    <submittedName>
        <fullName evidence="5">Glyoxylate reductase GyaR</fullName>
        <ecNumber evidence="5">1.1.1.26</ecNumber>
    </submittedName>
</protein>
<dbReference type="Proteomes" id="UP000035704">
    <property type="component" value="Chromosome"/>
</dbReference>
<evidence type="ECO:0000256" key="4">
    <source>
        <dbReference type="RuleBase" id="RU003719"/>
    </source>
</evidence>
<dbReference type="AlphaFoldDB" id="A0A0D8IAD4"/>
<accession>A0A0D8IAD4</accession>
<proteinExistence type="inferred from homology"/>
<dbReference type="PANTHER" id="PTHR42789">
    <property type="entry name" value="D-ISOMER SPECIFIC 2-HYDROXYACID DEHYDROGENASE FAMILY PROTEIN (AFU_ORTHOLOGUE AFUA_6G10090)"/>
    <property type="match status" value="1"/>
</dbReference>
<organism evidence="5 6">
    <name type="scientific">Clostridium aceticum</name>
    <dbReference type="NCBI Taxonomy" id="84022"/>
    <lineage>
        <taxon>Bacteria</taxon>
        <taxon>Bacillati</taxon>
        <taxon>Bacillota</taxon>
        <taxon>Clostridia</taxon>
        <taxon>Eubacteriales</taxon>
        <taxon>Clostridiaceae</taxon>
        <taxon>Clostridium</taxon>
    </lineage>
</organism>
<gene>
    <name evidence="5" type="primary">gyaR</name>
    <name evidence="5" type="ORF">CACET_c29660</name>
</gene>